<accession>A0A1L9QN78</accession>
<dbReference type="AlphaFoldDB" id="A0A1L9QN78"/>
<gene>
    <name evidence="1" type="ORF">BI308_18280</name>
</gene>
<sequence length="102" mass="11753">MYSAFDIAKYFITLASPEQEYFITNLKLQKLLYNGNNRQISQMTSLFLKEQSLVAKHCHFTLVIPFLFNLATNQSLIKQLAQSNLSLQDRLFYTPKVGTSVI</sequence>
<name>A0A1L9QN78_9CYAN</name>
<reference evidence="1" key="1">
    <citation type="submission" date="2016-10" db="EMBL/GenBank/DDBJ databases">
        <title>CRISPR-Cas defence system in Roseofilum reptotaenium: evidence of a bacteriophage-cyanobacterium arms race in the coral black band disease.</title>
        <authorList>
            <person name="Buerger P."/>
            <person name="Wood-Charlson E.M."/>
            <person name="Weynberg K.D."/>
            <person name="Willis B."/>
            <person name="Van Oppen M.J."/>
        </authorList>
    </citation>
    <scope>NUCLEOTIDE SEQUENCE [LARGE SCALE GENOMIC DNA]</scope>
    <source>
        <strain evidence="1">AO1-A</strain>
    </source>
</reference>
<dbReference type="EMBL" id="MLAW01000037">
    <property type="protein sequence ID" value="OJJ24124.1"/>
    <property type="molecule type" value="Genomic_DNA"/>
</dbReference>
<evidence type="ECO:0000313" key="1">
    <source>
        <dbReference type="EMBL" id="OJJ24124.1"/>
    </source>
</evidence>
<protein>
    <submittedName>
        <fullName evidence="1">Uncharacterized protein</fullName>
    </submittedName>
</protein>
<dbReference type="Proteomes" id="UP000183940">
    <property type="component" value="Unassembled WGS sequence"/>
</dbReference>
<evidence type="ECO:0000313" key="2">
    <source>
        <dbReference type="Proteomes" id="UP000183940"/>
    </source>
</evidence>
<proteinExistence type="predicted"/>
<organism evidence="1 2">
    <name type="scientific">Roseofilum reptotaenium AO1-A</name>
    <dbReference type="NCBI Taxonomy" id="1925591"/>
    <lineage>
        <taxon>Bacteria</taxon>
        <taxon>Bacillati</taxon>
        <taxon>Cyanobacteriota</taxon>
        <taxon>Cyanophyceae</taxon>
        <taxon>Desertifilales</taxon>
        <taxon>Desertifilaceae</taxon>
        <taxon>Roseofilum</taxon>
    </lineage>
</organism>
<dbReference type="STRING" id="1925591.BI308_18280"/>
<keyword evidence="2" id="KW-1185">Reference proteome</keyword>
<comment type="caution">
    <text evidence="1">The sequence shown here is derived from an EMBL/GenBank/DDBJ whole genome shotgun (WGS) entry which is preliminary data.</text>
</comment>